<feature type="domain" description="HTH luxR-type" evidence="4">
    <location>
        <begin position="161"/>
        <end position="226"/>
    </location>
</feature>
<dbReference type="InterPro" id="IPR000792">
    <property type="entry name" value="Tscrpt_reg_LuxR_C"/>
</dbReference>
<sequence>MFMAAEISILICEDQTLMRQGLRTILELEPGMKVIGEAADGEEAVKRYQELHAEHHEPDIILMDIEMPHMNGVQATAALIKSSPEAHIIILTTFDYEDYVFDAIKAGAMGYLLKDVPATELMATIHKVHAGEPFIQPKIANKLLIEFGRQGRSPKAPSTLRTSPEEELSPREIEILKLLAEGASNRKIAERLVLAEGTVKNHVSNILSKLQLENRTQAAHLARERKLL</sequence>
<dbReference type="CDD" id="cd17535">
    <property type="entry name" value="REC_NarL-like"/>
    <property type="match status" value="1"/>
</dbReference>
<dbReference type="PROSITE" id="PS50110">
    <property type="entry name" value="RESPONSE_REGULATORY"/>
    <property type="match status" value="1"/>
</dbReference>
<gene>
    <name evidence="6" type="ORF">KDA_57260</name>
</gene>
<dbReference type="InterPro" id="IPR016032">
    <property type="entry name" value="Sig_transdc_resp-reg_C-effctor"/>
</dbReference>
<dbReference type="PROSITE" id="PS50043">
    <property type="entry name" value="HTH_LUXR_2"/>
    <property type="match status" value="1"/>
</dbReference>
<evidence type="ECO:0000256" key="1">
    <source>
        <dbReference type="ARBA" id="ARBA00022553"/>
    </source>
</evidence>
<accession>A0A402BG61</accession>
<organism evidence="6 7">
    <name type="scientific">Dictyobacter alpinus</name>
    <dbReference type="NCBI Taxonomy" id="2014873"/>
    <lineage>
        <taxon>Bacteria</taxon>
        <taxon>Bacillati</taxon>
        <taxon>Chloroflexota</taxon>
        <taxon>Ktedonobacteria</taxon>
        <taxon>Ktedonobacterales</taxon>
        <taxon>Dictyobacteraceae</taxon>
        <taxon>Dictyobacter</taxon>
    </lineage>
</organism>
<dbReference type="InterPro" id="IPR001789">
    <property type="entry name" value="Sig_transdc_resp-reg_receiver"/>
</dbReference>
<evidence type="ECO:0000256" key="3">
    <source>
        <dbReference type="PROSITE-ProRule" id="PRU00169"/>
    </source>
</evidence>
<keyword evidence="7" id="KW-1185">Reference proteome</keyword>
<dbReference type="Gene3D" id="3.40.50.2300">
    <property type="match status" value="1"/>
</dbReference>
<dbReference type="SMART" id="SM00421">
    <property type="entry name" value="HTH_LUXR"/>
    <property type="match status" value="1"/>
</dbReference>
<dbReference type="CDD" id="cd06170">
    <property type="entry name" value="LuxR_C_like"/>
    <property type="match status" value="1"/>
</dbReference>
<protein>
    <submittedName>
        <fullName evidence="6">DNA-binding response regulator</fullName>
    </submittedName>
</protein>
<proteinExistence type="predicted"/>
<evidence type="ECO:0000313" key="6">
    <source>
        <dbReference type="EMBL" id="GCE30242.1"/>
    </source>
</evidence>
<dbReference type="SUPFAM" id="SSF52172">
    <property type="entry name" value="CheY-like"/>
    <property type="match status" value="1"/>
</dbReference>
<keyword evidence="2 6" id="KW-0238">DNA-binding</keyword>
<dbReference type="Pfam" id="PF00196">
    <property type="entry name" value="GerE"/>
    <property type="match status" value="1"/>
</dbReference>
<evidence type="ECO:0000313" key="7">
    <source>
        <dbReference type="Proteomes" id="UP000287171"/>
    </source>
</evidence>
<reference evidence="7" key="1">
    <citation type="submission" date="2018-12" db="EMBL/GenBank/DDBJ databases">
        <title>Tengunoibacter tsumagoiensis gen. nov., sp. nov., Dictyobacter kobayashii sp. nov., D. alpinus sp. nov., and D. joshuensis sp. nov. and description of Dictyobacteraceae fam. nov. within the order Ktedonobacterales isolated from Tengu-no-mugimeshi.</title>
        <authorList>
            <person name="Wang C.M."/>
            <person name="Zheng Y."/>
            <person name="Sakai Y."/>
            <person name="Toyoda A."/>
            <person name="Minakuchi Y."/>
            <person name="Abe K."/>
            <person name="Yokota A."/>
            <person name="Yabe S."/>
        </authorList>
    </citation>
    <scope>NUCLEOTIDE SEQUENCE [LARGE SCALE GENOMIC DNA]</scope>
    <source>
        <strain evidence="7">Uno16</strain>
    </source>
</reference>
<dbReference type="InterPro" id="IPR058245">
    <property type="entry name" value="NreC/VraR/RcsB-like_REC"/>
</dbReference>
<dbReference type="PROSITE" id="PS00622">
    <property type="entry name" value="HTH_LUXR_1"/>
    <property type="match status" value="1"/>
</dbReference>
<dbReference type="Proteomes" id="UP000287171">
    <property type="component" value="Unassembled WGS sequence"/>
</dbReference>
<evidence type="ECO:0000256" key="2">
    <source>
        <dbReference type="ARBA" id="ARBA00023125"/>
    </source>
</evidence>
<comment type="caution">
    <text evidence="6">The sequence shown here is derived from an EMBL/GenBank/DDBJ whole genome shotgun (WGS) entry which is preliminary data.</text>
</comment>
<dbReference type="GO" id="GO:0000160">
    <property type="term" value="P:phosphorelay signal transduction system"/>
    <property type="evidence" value="ECO:0007669"/>
    <property type="project" value="InterPro"/>
</dbReference>
<dbReference type="SMART" id="SM00448">
    <property type="entry name" value="REC"/>
    <property type="match status" value="1"/>
</dbReference>
<dbReference type="InterPro" id="IPR011006">
    <property type="entry name" value="CheY-like_superfamily"/>
</dbReference>
<dbReference type="PANTHER" id="PTHR43214">
    <property type="entry name" value="TWO-COMPONENT RESPONSE REGULATOR"/>
    <property type="match status" value="1"/>
</dbReference>
<feature type="modified residue" description="4-aspartylphosphate" evidence="3">
    <location>
        <position position="64"/>
    </location>
</feature>
<evidence type="ECO:0000259" key="4">
    <source>
        <dbReference type="PROSITE" id="PS50043"/>
    </source>
</evidence>
<dbReference type="InterPro" id="IPR039420">
    <property type="entry name" value="WalR-like"/>
</dbReference>
<keyword evidence="1 3" id="KW-0597">Phosphoprotein</keyword>
<dbReference type="PRINTS" id="PR00038">
    <property type="entry name" value="HTHLUXR"/>
</dbReference>
<dbReference type="SUPFAM" id="SSF46894">
    <property type="entry name" value="C-terminal effector domain of the bipartite response regulators"/>
    <property type="match status" value="1"/>
</dbReference>
<name>A0A402BG61_9CHLR</name>
<dbReference type="GO" id="GO:0006355">
    <property type="term" value="P:regulation of DNA-templated transcription"/>
    <property type="evidence" value="ECO:0007669"/>
    <property type="project" value="InterPro"/>
</dbReference>
<dbReference type="AlphaFoldDB" id="A0A402BG61"/>
<dbReference type="EMBL" id="BIFT01000002">
    <property type="protein sequence ID" value="GCE30242.1"/>
    <property type="molecule type" value="Genomic_DNA"/>
</dbReference>
<dbReference type="Pfam" id="PF00072">
    <property type="entry name" value="Response_reg"/>
    <property type="match status" value="1"/>
</dbReference>
<dbReference type="GO" id="GO:0003677">
    <property type="term" value="F:DNA binding"/>
    <property type="evidence" value="ECO:0007669"/>
    <property type="project" value="UniProtKB-KW"/>
</dbReference>
<feature type="domain" description="Response regulatory" evidence="5">
    <location>
        <begin position="8"/>
        <end position="129"/>
    </location>
</feature>
<evidence type="ECO:0000259" key="5">
    <source>
        <dbReference type="PROSITE" id="PS50110"/>
    </source>
</evidence>